<dbReference type="AlphaFoldDB" id="A0A3B0X5N6"/>
<dbReference type="EMBL" id="UOFI01000036">
    <property type="protein sequence ID" value="VAW63031.1"/>
    <property type="molecule type" value="Genomic_DNA"/>
</dbReference>
<proteinExistence type="predicted"/>
<organism evidence="1">
    <name type="scientific">hydrothermal vent metagenome</name>
    <dbReference type="NCBI Taxonomy" id="652676"/>
    <lineage>
        <taxon>unclassified sequences</taxon>
        <taxon>metagenomes</taxon>
        <taxon>ecological metagenomes</taxon>
    </lineage>
</organism>
<gene>
    <name evidence="1" type="ORF">MNBD_GAMMA09-585</name>
</gene>
<reference evidence="1" key="1">
    <citation type="submission" date="2018-06" db="EMBL/GenBank/DDBJ databases">
        <authorList>
            <person name="Zhirakovskaya E."/>
        </authorList>
    </citation>
    <scope>NUCLEOTIDE SEQUENCE</scope>
</reference>
<evidence type="ECO:0000313" key="1">
    <source>
        <dbReference type="EMBL" id="VAW63031.1"/>
    </source>
</evidence>
<name>A0A3B0X5N6_9ZZZZ</name>
<sequence length="149" mass="17786">MTHDQQYSDPYVKKFKQGRFESLMRWPQLEQFWQNLRPQIDDSWYIYAVGEKAPESTSSQQQVLNFIDKIDQLLRREHDEDYCGVVYADDHKTPEFIKIFDPNNLGVSCGFSENPPLPGWVMSKMKPVDLQEALQPANNRRRWWQKIFD</sequence>
<accession>A0A3B0X5N6</accession>
<protein>
    <submittedName>
        <fullName evidence="1">Uncharacterized protein</fullName>
    </submittedName>
</protein>